<comment type="caution">
    <text evidence="12">The sequence shown here is derived from an EMBL/GenBank/DDBJ whole genome shotgun (WGS) entry which is preliminary data.</text>
</comment>
<feature type="active site" evidence="10">
    <location>
        <position position="421"/>
    </location>
</feature>
<evidence type="ECO:0000256" key="10">
    <source>
        <dbReference type="PIRSR" id="PIRSR005700-1"/>
    </source>
</evidence>
<comment type="catalytic activity">
    <reaction evidence="1 9">
        <text>Inactivates bleomycin B2 (a cytotoxic glycometallopeptide) by hydrolysis of a carboxyamide bond of beta-aminoalanine, but also shows general aminopeptidase activity. The specificity varies somewhat with source, but amino acid arylamides of Met, Leu and Ala are preferred.</text>
        <dbReference type="EC" id="3.4.22.40"/>
    </reaction>
</comment>
<dbReference type="OrthoDB" id="2666448at2759"/>
<keyword evidence="6 9" id="KW-0788">Thiol protease</keyword>
<dbReference type="PROSITE" id="PS00139">
    <property type="entry name" value="THIOL_PROTEASE_CYS"/>
    <property type="match status" value="1"/>
</dbReference>
<feature type="compositionally biased region" description="Polar residues" evidence="11">
    <location>
        <begin position="1"/>
        <end position="12"/>
    </location>
</feature>
<organism evidence="12 13">
    <name type="scientific">Ophiocordyceps polyrhachis-furcata BCC 54312</name>
    <dbReference type="NCBI Taxonomy" id="1330021"/>
    <lineage>
        <taxon>Eukaryota</taxon>
        <taxon>Fungi</taxon>
        <taxon>Dikarya</taxon>
        <taxon>Ascomycota</taxon>
        <taxon>Pezizomycotina</taxon>
        <taxon>Sordariomycetes</taxon>
        <taxon>Hypocreomycetidae</taxon>
        <taxon>Hypocreales</taxon>
        <taxon>Ophiocordycipitaceae</taxon>
        <taxon>Ophiocordyceps</taxon>
    </lineage>
</organism>
<comment type="subcellular location">
    <subcellularLocation>
        <location evidence="9">Mitochondrion</location>
    </subcellularLocation>
    <subcellularLocation>
        <location evidence="9">Cytoplasm</location>
    </subcellularLocation>
</comment>
<feature type="active site" evidence="10">
    <location>
        <position position="116"/>
    </location>
</feature>
<dbReference type="EMBL" id="LKCN02000018">
    <property type="protein sequence ID" value="RCI08577.1"/>
    <property type="molecule type" value="Genomic_DNA"/>
</dbReference>
<dbReference type="AlphaFoldDB" id="A0A367L2E8"/>
<dbReference type="SUPFAM" id="SSF54001">
    <property type="entry name" value="Cysteine proteinases"/>
    <property type="match status" value="1"/>
</dbReference>
<feature type="compositionally biased region" description="Basic and acidic residues" evidence="11">
    <location>
        <begin position="13"/>
        <end position="47"/>
    </location>
</feature>
<evidence type="ECO:0000256" key="7">
    <source>
        <dbReference type="ARBA" id="ARBA00025347"/>
    </source>
</evidence>
<reference evidence="12 13" key="1">
    <citation type="journal article" date="2015" name="BMC Genomics">
        <title>Insights from the genome of Ophiocordyceps polyrhachis-furcata to pathogenicity and host specificity in insect fungi.</title>
        <authorList>
            <person name="Wichadakul D."/>
            <person name="Kobmoo N."/>
            <person name="Ingsriswang S."/>
            <person name="Tangphatsornruang S."/>
            <person name="Chantasingh D."/>
            <person name="Luangsa-ard J.J."/>
            <person name="Eurwilaichitr L."/>
        </authorList>
    </citation>
    <scope>NUCLEOTIDE SEQUENCE [LARGE SCALE GENOMIC DNA]</scope>
    <source>
        <strain evidence="12 13">BCC 54312</strain>
    </source>
</reference>
<name>A0A367L2E8_9HYPO</name>
<evidence type="ECO:0000256" key="4">
    <source>
        <dbReference type="ARBA" id="ARBA00022670"/>
    </source>
</evidence>
<evidence type="ECO:0000256" key="6">
    <source>
        <dbReference type="ARBA" id="ARBA00022807"/>
    </source>
</evidence>
<protein>
    <recommendedName>
        <fullName evidence="3 9">Cysteine proteinase 1, mitochondrial</fullName>
        <ecNumber evidence="2 9">3.4.22.40</ecNumber>
    </recommendedName>
</protein>
<evidence type="ECO:0000256" key="11">
    <source>
        <dbReference type="SAM" id="MobiDB-lite"/>
    </source>
</evidence>
<keyword evidence="13" id="KW-1185">Reference proteome</keyword>
<dbReference type="Pfam" id="PF03051">
    <property type="entry name" value="Peptidase_C1_2"/>
    <property type="match status" value="1"/>
</dbReference>
<gene>
    <name evidence="12" type="ORF">L249_4754</name>
</gene>
<comment type="function">
    <text evidence="9">Has aminopeptidase activity, shortening substrate peptides sequentially by 1 amino acid. Has bleomycin hydrolase activity, which can protect the cell from the toxic effects of bleomycin. Has homocysteine-thiolactonase activity, protecting the cell against homocysteine toxicity.</text>
</comment>
<evidence type="ECO:0000313" key="12">
    <source>
        <dbReference type="EMBL" id="RCI08577.1"/>
    </source>
</evidence>
<dbReference type="InterPro" id="IPR004134">
    <property type="entry name" value="Peptidase_C1B"/>
</dbReference>
<dbReference type="EC" id="3.4.22.40" evidence="2 9"/>
<dbReference type="GO" id="GO:0043418">
    <property type="term" value="P:homocysteine catabolic process"/>
    <property type="evidence" value="ECO:0007669"/>
    <property type="project" value="TreeGrafter"/>
</dbReference>
<dbReference type="PANTHER" id="PTHR10363:SF2">
    <property type="entry name" value="BLEOMYCIN HYDROLASE"/>
    <property type="match status" value="1"/>
</dbReference>
<proteinExistence type="inferred from homology"/>
<dbReference type="InterPro" id="IPR038765">
    <property type="entry name" value="Papain-like_cys_pep_sf"/>
</dbReference>
<dbReference type="InterPro" id="IPR000169">
    <property type="entry name" value="Pept_cys_AS"/>
</dbReference>
<dbReference type="Gene3D" id="3.90.70.10">
    <property type="entry name" value="Cysteine proteinases"/>
    <property type="match status" value="1"/>
</dbReference>
<dbReference type="GO" id="GO:0005739">
    <property type="term" value="C:mitochondrion"/>
    <property type="evidence" value="ECO:0007669"/>
    <property type="project" value="UniProtKB-SubCell"/>
</dbReference>
<evidence type="ECO:0000256" key="9">
    <source>
        <dbReference type="PIRNR" id="PIRNR005700"/>
    </source>
</evidence>
<comment type="function">
    <text evidence="7">The normal physiological role of the enzyme is unknown, but it is not essential for the viability of yeast cells. Has aminopeptidase activity, shortening substrate peptides sequentially by 1 amino acid. Has bleomycin hydrolase activity, which can protect the cell from the toxic effects of bleomycin. Has homocysteine-thiolactonase activity, protecting the cell against homocysteine toxicity. Acts as a repressor in the GAL4 regulatory system, but this does not require either the peptidase or nucleic acid-binding activities.</text>
</comment>
<dbReference type="GO" id="GO:0070005">
    <property type="term" value="F:cysteine-type aminopeptidase activity"/>
    <property type="evidence" value="ECO:0007669"/>
    <property type="project" value="InterPro"/>
</dbReference>
<dbReference type="Proteomes" id="UP000253664">
    <property type="component" value="Unassembled WGS sequence"/>
</dbReference>
<keyword evidence="4 9" id="KW-0645">Protease</keyword>
<evidence type="ECO:0000313" key="13">
    <source>
        <dbReference type="Proteomes" id="UP000253664"/>
    </source>
</evidence>
<dbReference type="GO" id="GO:0004197">
    <property type="term" value="F:cysteine-type endopeptidase activity"/>
    <property type="evidence" value="ECO:0007669"/>
    <property type="project" value="UniProtKB-EC"/>
</dbReference>
<keyword evidence="9" id="KW-0496">Mitochondrion</keyword>
<evidence type="ECO:0000256" key="2">
    <source>
        <dbReference type="ARBA" id="ARBA00012465"/>
    </source>
</evidence>
<accession>A0A367L2E8</accession>
<keyword evidence="9" id="KW-0963">Cytoplasm</keyword>
<dbReference type="GO" id="GO:0006508">
    <property type="term" value="P:proteolysis"/>
    <property type="evidence" value="ECO:0007669"/>
    <property type="project" value="UniProtKB-KW"/>
</dbReference>
<keyword evidence="5 9" id="KW-0378">Hydrolase</keyword>
<evidence type="ECO:0000256" key="3">
    <source>
        <dbReference type="ARBA" id="ARBA00016900"/>
    </source>
</evidence>
<dbReference type="PANTHER" id="PTHR10363">
    <property type="entry name" value="BLEOMYCIN HYDROLASE"/>
    <property type="match status" value="1"/>
</dbReference>
<evidence type="ECO:0000256" key="8">
    <source>
        <dbReference type="ARBA" id="ARBA00026080"/>
    </source>
</evidence>
<dbReference type="PIRSF" id="PIRSF005700">
    <property type="entry name" value="PepC"/>
    <property type="match status" value="1"/>
</dbReference>
<evidence type="ECO:0000256" key="5">
    <source>
        <dbReference type="ARBA" id="ARBA00022801"/>
    </source>
</evidence>
<dbReference type="GO" id="GO:0009636">
    <property type="term" value="P:response to toxic substance"/>
    <property type="evidence" value="ECO:0007669"/>
    <property type="project" value="TreeGrafter"/>
</dbReference>
<feature type="region of interest" description="Disordered" evidence="11">
    <location>
        <begin position="1"/>
        <end position="47"/>
    </location>
</feature>
<feature type="active site" evidence="10">
    <location>
        <position position="444"/>
    </location>
</feature>
<sequence length="502" mass="55876">MGGQPSKSSNMPTRERKTAAAEGACRDTDKVYDEKKGRRPVEERPAEELPLEVVAARPERILEDPKNRLAMRALSSTNPQQVLSSPAAKAADQQVFNVRIPSEGAPITNQRSSGRCWLFASTNIFRIALMSKYQLDKFELSQAYLFYWDKLEKANWFLEQALDTTKEPLDGRLMQTLLGDPISDGGQWDMVHNLVDKYGLVPQSLYPDSWNAQSSGTLNTVLKHKLRESTLRLRRMASDEGASAAALGEAKDKMVAEVQQALTLLLGPPPSPTEAFRWQYQDRNGRGHELRIKPRDFARQLDGNGVRISSSTIDGMVSLVDDPRHEPLTLLTVSRLGNVVGGRPVRYINVRMSTMKSACVQMLRAGLPVFFGCDVGKFGDRSTGILDTGLIDYALGGLSSDGLLGMTKAQRLRTGESQMTHAMVLTAVHVDEESGEPTRWRIQNSWGKDTGSEGWYVMSDAWMDAFVFQVVVEKRFCSNEVRRVLDQEPVVLPPWDPMGSLA</sequence>
<dbReference type="STRING" id="1330021.A0A367L2E8"/>
<comment type="similarity">
    <text evidence="9">Belongs to the peptidase C1 family.</text>
</comment>
<evidence type="ECO:0000256" key="1">
    <source>
        <dbReference type="ARBA" id="ARBA00000423"/>
    </source>
</evidence>
<comment type="subunit">
    <text evidence="8">Homohexamer. Binds to nucleic acids. Binds single-stranded DNA and RNA with higher affinity than double-stranded DNA.</text>
</comment>
<dbReference type="CDD" id="cd00585">
    <property type="entry name" value="Peptidase_C1B"/>
    <property type="match status" value="1"/>
</dbReference>